<keyword evidence="2" id="KW-0479">Metal-binding</keyword>
<dbReference type="InterPro" id="IPR004910">
    <property type="entry name" value="Yippee/Mis18/Cereblon"/>
</dbReference>
<dbReference type="InterPro" id="IPR034751">
    <property type="entry name" value="Yippee"/>
</dbReference>
<dbReference type="OrthoDB" id="6407410at2759"/>
<gene>
    <name evidence="6" type="ORF">T552_00131</name>
</gene>
<dbReference type="PANTHER" id="PTHR13848">
    <property type="entry name" value="PROTEIN YIPPEE-LIKE CG15309-RELATED"/>
    <property type="match status" value="1"/>
</dbReference>
<evidence type="ECO:0000256" key="1">
    <source>
        <dbReference type="ARBA" id="ARBA00005613"/>
    </source>
</evidence>
<dbReference type="EMBL" id="LFVZ01000001">
    <property type="protein sequence ID" value="KTW31488.1"/>
    <property type="molecule type" value="Genomic_DNA"/>
</dbReference>
<evidence type="ECO:0000256" key="4">
    <source>
        <dbReference type="RuleBase" id="RU110713"/>
    </source>
</evidence>
<protein>
    <recommendedName>
        <fullName evidence="4">Protein yippee-like</fullName>
    </recommendedName>
</protein>
<evidence type="ECO:0000313" key="7">
    <source>
        <dbReference type="Proteomes" id="UP000054454"/>
    </source>
</evidence>
<dbReference type="GO" id="GO:0046872">
    <property type="term" value="F:metal ion binding"/>
    <property type="evidence" value="ECO:0007669"/>
    <property type="project" value="UniProtKB-KW"/>
</dbReference>
<feature type="domain" description="Yippee" evidence="5">
    <location>
        <begin position="13"/>
        <end position="111"/>
    </location>
</feature>
<evidence type="ECO:0000259" key="5">
    <source>
        <dbReference type="PROSITE" id="PS51792"/>
    </source>
</evidence>
<keyword evidence="3" id="KW-0862">Zinc</keyword>
<sequence>MGLSYNVYLTGSKIYSCSKCKTHLSDHKEIASKAFRGQHGRAYLFNTVVNIIESPMSEDRTMTTGRHIVRDISCKQCGSVVGWKYDKAFESSQMYKEGKYILEIELLTMKT</sequence>
<dbReference type="VEuPathDB" id="FungiDB:T552_00131"/>
<evidence type="ECO:0000256" key="2">
    <source>
        <dbReference type="ARBA" id="ARBA00022723"/>
    </source>
</evidence>
<accession>A0A0W4ZT00</accession>
<dbReference type="AlphaFoldDB" id="A0A0W4ZT00"/>
<dbReference type="GeneID" id="28934953"/>
<proteinExistence type="inferred from homology"/>
<dbReference type="PROSITE" id="PS51792">
    <property type="entry name" value="YIPPEE"/>
    <property type="match status" value="1"/>
</dbReference>
<dbReference type="Pfam" id="PF03226">
    <property type="entry name" value="Yippee-Mis18"/>
    <property type="match status" value="1"/>
</dbReference>
<dbReference type="RefSeq" id="XP_018227604.1">
    <property type="nucleotide sequence ID" value="XM_018368751.1"/>
</dbReference>
<dbReference type="Proteomes" id="UP000054454">
    <property type="component" value="Unassembled WGS sequence"/>
</dbReference>
<evidence type="ECO:0000256" key="3">
    <source>
        <dbReference type="ARBA" id="ARBA00022833"/>
    </source>
</evidence>
<evidence type="ECO:0000313" key="6">
    <source>
        <dbReference type="EMBL" id="KTW31488.1"/>
    </source>
</evidence>
<comment type="caution">
    <text evidence="6">The sequence shown here is derived from an EMBL/GenBank/DDBJ whole genome shotgun (WGS) entry which is preliminary data.</text>
</comment>
<dbReference type="InterPro" id="IPR039058">
    <property type="entry name" value="Yippee_fam"/>
</dbReference>
<organism evidence="6 7">
    <name type="scientific">Pneumocystis carinii (strain B80)</name>
    <name type="common">Rat pneumocystis pneumonia agent</name>
    <name type="synonym">Pneumocystis carinii f. sp. carinii</name>
    <dbReference type="NCBI Taxonomy" id="1408658"/>
    <lineage>
        <taxon>Eukaryota</taxon>
        <taxon>Fungi</taxon>
        <taxon>Dikarya</taxon>
        <taxon>Ascomycota</taxon>
        <taxon>Taphrinomycotina</taxon>
        <taxon>Pneumocystomycetes</taxon>
        <taxon>Pneumocystaceae</taxon>
        <taxon>Pneumocystis</taxon>
    </lineage>
</organism>
<comment type="similarity">
    <text evidence="1 4">Belongs to the yippee family.</text>
</comment>
<keyword evidence="7" id="KW-1185">Reference proteome</keyword>
<reference evidence="7" key="1">
    <citation type="journal article" date="2016" name="Nat. Commun.">
        <title>Genome analysis of three Pneumocystis species reveals adaptation mechanisms to life exclusively in mammalian hosts.</title>
        <authorList>
            <person name="Ma L."/>
            <person name="Chen Z."/>
            <person name="Huang D.W."/>
            <person name="Kutty G."/>
            <person name="Ishihara M."/>
            <person name="Wang H."/>
            <person name="Abouelleil A."/>
            <person name="Bishop L."/>
            <person name="Davey E."/>
            <person name="Deng R."/>
            <person name="Deng X."/>
            <person name="Fan L."/>
            <person name="Fantoni G."/>
            <person name="Fitzgerald M."/>
            <person name="Gogineni E."/>
            <person name="Goldberg J.M."/>
            <person name="Handley G."/>
            <person name="Hu X."/>
            <person name="Huber C."/>
            <person name="Jiao X."/>
            <person name="Jones K."/>
            <person name="Levin J.Z."/>
            <person name="Liu Y."/>
            <person name="Macdonald P."/>
            <person name="Melnikov A."/>
            <person name="Raley C."/>
            <person name="Sassi M."/>
            <person name="Sherman B.T."/>
            <person name="Song X."/>
            <person name="Sykes S."/>
            <person name="Tran B."/>
            <person name="Walsh L."/>
            <person name="Xia Y."/>
            <person name="Yang J."/>
            <person name="Young S."/>
            <person name="Zeng Q."/>
            <person name="Zheng X."/>
            <person name="Stephens R."/>
            <person name="Nusbaum C."/>
            <person name="Birren B.W."/>
            <person name="Azadi P."/>
            <person name="Lempicki R.A."/>
            <person name="Cuomo C.A."/>
            <person name="Kovacs J.A."/>
        </authorList>
    </citation>
    <scope>NUCLEOTIDE SEQUENCE [LARGE SCALE GENOMIC DNA]</scope>
    <source>
        <strain evidence="7">B80</strain>
    </source>
</reference>
<name>A0A0W4ZT00_PNEC8</name>